<protein>
    <submittedName>
        <fullName evidence="1">Uncharacterized protein</fullName>
    </submittedName>
</protein>
<name>E6MFL6_9FIRM</name>
<gene>
    <name evidence="1" type="ORF">HMP0721_0899</name>
</gene>
<dbReference type="HOGENOM" id="CLU_3238302_0_0_9"/>
<comment type="caution">
    <text evidence="1">The sequence shown here is derived from an EMBL/GenBank/DDBJ whole genome shotgun (WGS) entry which is preliminary data.</text>
</comment>
<evidence type="ECO:0000313" key="2">
    <source>
        <dbReference type="Proteomes" id="UP000004754"/>
    </source>
</evidence>
<reference evidence="1 2" key="1">
    <citation type="submission" date="2010-12" db="EMBL/GenBank/DDBJ databases">
        <authorList>
            <person name="Muzny D."/>
            <person name="Qin X."/>
            <person name="Deng J."/>
            <person name="Jiang H."/>
            <person name="Liu Y."/>
            <person name="Qu J."/>
            <person name="Song X.-Z."/>
            <person name="Zhang L."/>
            <person name="Thornton R."/>
            <person name="Coyle M."/>
            <person name="Francisco L."/>
            <person name="Jackson L."/>
            <person name="Javaid M."/>
            <person name="Korchina V."/>
            <person name="Kovar C."/>
            <person name="Mata R."/>
            <person name="Mathew T."/>
            <person name="Ngo R."/>
            <person name="Nguyen L."/>
            <person name="Nguyen N."/>
            <person name="Okwuonu G."/>
            <person name="Ongeri F."/>
            <person name="Pham C."/>
            <person name="Simmons D."/>
            <person name="Wilczek-Boney K."/>
            <person name="Hale W."/>
            <person name="Jakkamsetti A."/>
            <person name="Pham P."/>
            <person name="Ruth R."/>
            <person name="San Lucas F."/>
            <person name="Warren J."/>
            <person name="Zhang J."/>
            <person name="Zhao Z."/>
            <person name="Zhou C."/>
            <person name="Zhu D."/>
            <person name="Lee S."/>
            <person name="Bess C."/>
            <person name="Blankenburg K."/>
            <person name="Forbes L."/>
            <person name="Fu Q."/>
            <person name="Gubbala S."/>
            <person name="Hirani K."/>
            <person name="Jayaseelan J.C."/>
            <person name="Lara F."/>
            <person name="Munidasa M."/>
            <person name="Palculict T."/>
            <person name="Patil S."/>
            <person name="Pu L.-L."/>
            <person name="Saada N."/>
            <person name="Tang L."/>
            <person name="Weissenberger G."/>
            <person name="Zhu Y."/>
            <person name="Hemphill L."/>
            <person name="Shang Y."/>
            <person name="Youmans B."/>
            <person name="Ayvaz T."/>
            <person name="Ross M."/>
            <person name="Santibanez J."/>
            <person name="Aqrawi P."/>
            <person name="Gross S."/>
            <person name="Joshi V."/>
            <person name="Fowler G."/>
            <person name="Nazareth L."/>
            <person name="Reid J."/>
            <person name="Worley K."/>
            <person name="Petrosino J."/>
            <person name="Highlander S."/>
            <person name="Gibbs R."/>
        </authorList>
    </citation>
    <scope>NUCLEOTIDE SEQUENCE [LARGE SCALE GENOMIC DNA]</scope>
    <source>
        <strain evidence="1 2">ATCC 23263</strain>
    </source>
</reference>
<proteinExistence type="predicted"/>
<dbReference type="Proteomes" id="UP000004754">
    <property type="component" value="Unassembled WGS sequence"/>
</dbReference>
<dbReference type="STRING" id="887929.HMP0721_0899"/>
<sequence length="43" mass="4849">MTDNIYLSLGRKGLKTRSSVMKTVGDCMIRQDGLFSGKNHIFE</sequence>
<dbReference type="EMBL" id="AEQN01000014">
    <property type="protein sequence ID" value="EFV02133.1"/>
    <property type="molecule type" value="Genomic_DNA"/>
</dbReference>
<dbReference type="AlphaFoldDB" id="E6MFL6"/>
<organism evidence="1 2">
    <name type="scientific">Pseudoramibacter alactolyticus ATCC 23263</name>
    <dbReference type="NCBI Taxonomy" id="887929"/>
    <lineage>
        <taxon>Bacteria</taxon>
        <taxon>Bacillati</taxon>
        <taxon>Bacillota</taxon>
        <taxon>Clostridia</taxon>
        <taxon>Eubacteriales</taxon>
        <taxon>Eubacteriaceae</taxon>
        <taxon>Pseudoramibacter</taxon>
    </lineage>
</organism>
<evidence type="ECO:0000313" key="1">
    <source>
        <dbReference type="EMBL" id="EFV02133.1"/>
    </source>
</evidence>
<keyword evidence="2" id="KW-1185">Reference proteome</keyword>
<accession>E6MFL6</accession>